<accession>A0A0Q0XRE0</accession>
<dbReference type="AlphaFoldDB" id="A0A0Q0XRE0"/>
<reference evidence="1 2" key="1">
    <citation type="submission" date="2014-09" db="EMBL/GenBank/DDBJ databases">
        <title>Genome sequence of Flavobacterium aquidurense RC62.</title>
        <authorList>
            <person name="Kim J.F."/>
            <person name="Kwak M.-J."/>
        </authorList>
    </citation>
    <scope>NUCLEOTIDE SEQUENCE [LARGE SCALE GENOMIC DNA]</scope>
    <source>
        <strain evidence="1 2">RC62</strain>
    </source>
</reference>
<name>A0A0Q0XRE0_9FLAO</name>
<organism evidence="1 2">
    <name type="scientific">Flavobacterium aquidurense</name>
    <dbReference type="NCBI Taxonomy" id="362413"/>
    <lineage>
        <taxon>Bacteria</taxon>
        <taxon>Pseudomonadati</taxon>
        <taxon>Bacteroidota</taxon>
        <taxon>Flavobacteriia</taxon>
        <taxon>Flavobacteriales</taxon>
        <taxon>Flavobacteriaceae</taxon>
        <taxon>Flavobacterium</taxon>
    </lineage>
</organism>
<proteinExistence type="predicted"/>
<evidence type="ECO:0000313" key="1">
    <source>
        <dbReference type="EMBL" id="KQB38536.1"/>
    </source>
</evidence>
<dbReference type="PATRIC" id="fig|362413.3.peg.1843"/>
<evidence type="ECO:0000313" key="2">
    <source>
        <dbReference type="Proteomes" id="UP000050443"/>
    </source>
</evidence>
<dbReference type="Proteomes" id="UP000050443">
    <property type="component" value="Unassembled WGS sequence"/>
</dbReference>
<sequence length="38" mass="4666">MCVIFNKKQNYRFIINPLKKLNSTFIYINKVKFDLKNQ</sequence>
<comment type="caution">
    <text evidence="1">The sequence shown here is derived from an EMBL/GenBank/DDBJ whole genome shotgun (WGS) entry which is preliminary data.</text>
</comment>
<protein>
    <submittedName>
        <fullName evidence="1">Uncharacterized protein</fullName>
    </submittedName>
</protein>
<gene>
    <name evidence="1" type="ORF">RC62_1892</name>
</gene>
<dbReference type="EMBL" id="JRLF01000014">
    <property type="protein sequence ID" value="KQB38536.1"/>
    <property type="molecule type" value="Genomic_DNA"/>
</dbReference>